<sequence>MRSYFSYCYTTNLSLKSLLCSLSSVRLSFNSFLSI</sequence>
<protein>
    <submittedName>
        <fullName evidence="1">Uncharacterized protein</fullName>
    </submittedName>
</protein>
<evidence type="ECO:0000313" key="1">
    <source>
        <dbReference type="EMBL" id="DAE06531.1"/>
    </source>
</evidence>
<dbReference type="EMBL" id="BK015439">
    <property type="protein sequence ID" value="DAE06531.1"/>
    <property type="molecule type" value="Genomic_DNA"/>
</dbReference>
<reference evidence="1" key="1">
    <citation type="journal article" date="2021" name="Proc. Natl. Acad. Sci. U.S.A.">
        <title>A Catalog of Tens of Thousands of Viruses from Human Metagenomes Reveals Hidden Associations with Chronic Diseases.</title>
        <authorList>
            <person name="Tisza M.J."/>
            <person name="Buck C.B."/>
        </authorList>
    </citation>
    <scope>NUCLEOTIDE SEQUENCE</scope>
    <source>
        <strain evidence="1">Ct0jJ30</strain>
    </source>
</reference>
<name>A0A8S5PJ87_9CAUD</name>
<accession>A0A8S5PJ87</accession>
<proteinExistence type="predicted"/>
<organism evidence="1">
    <name type="scientific">Myoviridae sp. ct0jJ30</name>
    <dbReference type="NCBI Taxonomy" id="2825014"/>
    <lineage>
        <taxon>Viruses</taxon>
        <taxon>Duplodnaviria</taxon>
        <taxon>Heunggongvirae</taxon>
        <taxon>Uroviricota</taxon>
        <taxon>Caudoviricetes</taxon>
    </lineage>
</organism>